<feature type="transmembrane region" description="Helical" evidence="1">
    <location>
        <begin position="91"/>
        <end position="113"/>
    </location>
</feature>
<keyword evidence="4" id="KW-1185">Reference proteome</keyword>
<dbReference type="Proteomes" id="UP000054560">
    <property type="component" value="Unassembled WGS sequence"/>
</dbReference>
<protein>
    <recommendedName>
        <fullName evidence="2">RGS domain-containing protein</fullName>
    </recommendedName>
</protein>
<keyword evidence="1" id="KW-1133">Transmembrane helix</keyword>
<feature type="transmembrane region" description="Helical" evidence="1">
    <location>
        <begin position="285"/>
        <end position="304"/>
    </location>
</feature>
<dbReference type="GeneID" id="25901352"/>
<dbReference type="InterPro" id="IPR036305">
    <property type="entry name" value="RGS_sf"/>
</dbReference>
<evidence type="ECO:0000313" key="3">
    <source>
        <dbReference type="EMBL" id="KNC87038.1"/>
    </source>
</evidence>
<evidence type="ECO:0000256" key="1">
    <source>
        <dbReference type="SAM" id="Phobius"/>
    </source>
</evidence>
<keyword evidence="1" id="KW-0472">Membrane</keyword>
<dbReference type="EMBL" id="KQ241625">
    <property type="protein sequence ID" value="KNC87038.1"/>
    <property type="molecule type" value="Genomic_DNA"/>
</dbReference>
<dbReference type="OrthoDB" id="196547at2759"/>
<dbReference type="InterPro" id="IPR016137">
    <property type="entry name" value="RGS"/>
</dbReference>
<dbReference type="Pfam" id="PF00615">
    <property type="entry name" value="RGS"/>
    <property type="match status" value="1"/>
</dbReference>
<dbReference type="RefSeq" id="XP_014160940.1">
    <property type="nucleotide sequence ID" value="XM_014305465.1"/>
</dbReference>
<accession>A0A0L0GFI2</accession>
<feature type="domain" description="RGS" evidence="2">
    <location>
        <begin position="408"/>
        <end position="524"/>
    </location>
</feature>
<dbReference type="AlphaFoldDB" id="A0A0L0GFI2"/>
<feature type="transmembrane region" description="Helical" evidence="1">
    <location>
        <begin position="252"/>
        <end position="273"/>
    </location>
</feature>
<organism evidence="3 4">
    <name type="scientific">Sphaeroforma arctica JP610</name>
    <dbReference type="NCBI Taxonomy" id="667725"/>
    <lineage>
        <taxon>Eukaryota</taxon>
        <taxon>Ichthyosporea</taxon>
        <taxon>Ichthyophonida</taxon>
        <taxon>Sphaeroforma</taxon>
    </lineage>
</organism>
<dbReference type="SUPFAM" id="SSF48097">
    <property type="entry name" value="Regulator of G-protein signaling, RGS"/>
    <property type="match status" value="1"/>
</dbReference>
<evidence type="ECO:0000313" key="4">
    <source>
        <dbReference type="Proteomes" id="UP000054560"/>
    </source>
</evidence>
<feature type="transmembrane region" description="Helical" evidence="1">
    <location>
        <begin position="213"/>
        <end position="231"/>
    </location>
</feature>
<proteinExistence type="predicted"/>
<name>A0A0L0GFI2_9EUKA</name>
<keyword evidence="1" id="KW-0812">Transmembrane</keyword>
<feature type="transmembrane region" description="Helical" evidence="1">
    <location>
        <begin position="325"/>
        <end position="342"/>
    </location>
</feature>
<evidence type="ECO:0000259" key="2">
    <source>
        <dbReference type="Pfam" id="PF00615"/>
    </source>
</evidence>
<sequence>MSGIDRENTKVVSTMSLTSKVDCNGKIDLPTDGSAVFSSIQVYKQEVNSITDNVCNSSSGGSANAVSQRDLELAYAEKSEALRQRATRYSFLLALLVYPLAFGIAALFFWVSYGTEKNVNILVVTGGSKQFDYILICHIPTIIFILCLFAFVLVYWNEPEIRSRDHDFFLHLLGIGLLQEVVTVLTAALSLQMMPLKAIDFSTGTVNSDWETAIFWSFLCLSFCFNMILIPNLARMSNIKYLFCEQRISVPYWVLPIAYVVVWFCTHFVSLMYCEYNGNHICSEFEFYSGVIALLAIHNIHYYYCAWKGREARHCFIDYISNLRAYTIVSLSAWAIIVYVITQEDRAANWYLYFYQPWFMLVTLSMESFAMIVVRVLSRKWSSGNALVDIDMVGEHYREAENRNKGVKELLENKNTRRIVQDVARRLRCEEHVDFLIAVYACNKTAPLSISMVFSIAAQFIEVSSPLQINIDQSCRQKILDLINNEGTYYATTEPLFRDAVAHVTKLIVDNCMPEVYTSLEYKKWAIIEKRNMLDRF</sequence>
<dbReference type="Gene3D" id="1.10.167.10">
    <property type="entry name" value="Regulator of G-protein Signalling 4, domain 2"/>
    <property type="match status" value="1"/>
</dbReference>
<reference evidence="3 4" key="1">
    <citation type="submission" date="2011-02" db="EMBL/GenBank/DDBJ databases">
        <title>The Genome Sequence of Sphaeroforma arctica JP610.</title>
        <authorList>
            <consortium name="The Broad Institute Genome Sequencing Platform"/>
            <person name="Russ C."/>
            <person name="Cuomo C."/>
            <person name="Young S.K."/>
            <person name="Zeng Q."/>
            <person name="Gargeya S."/>
            <person name="Alvarado L."/>
            <person name="Berlin A."/>
            <person name="Chapman S.B."/>
            <person name="Chen Z."/>
            <person name="Freedman E."/>
            <person name="Gellesch M."/>
            <person name="Goldberg J."/>
            <person name="Griggs A."/>
            <person name="Gujja S."/>
            <person name="Heilman E."/>
            <person name="Heiman D."/>
            <person name="Howarth C."/>
            <person name="Mehta T."/>
            <person name="Neiman D."/>
            <person name="Pearson M."/>
            <person name="Roberts A."/>
            <person name="Saif S."/>
            <person name="Shea T."/>
            <person name="Shenoy N."/>
            <person name="Sisk P."/>
            <person name="Stolte C."/>
            <person name="Sykes S."/>
            <person name="White J."/>
            <person name="Yandava C."/>
            <person name="Burger G."/>
            <person name="Gray M.W."/>
            <person name="Holland P.W.H."/>
            <person name="King N."/>
            <person name="Lang F.B.F."/>
            <person name="Roger A.J."/>
            <person name="Ruiz-Trillo I."/>
            <person name="Haas B."/>
            <person name="Nusbaum C."/>
            <person name="Birren B."/>
        </authorList>
    </citation>
    <scope>NUCLEOTIDE SEQUENCE [LARGE SCALE GENOMIC DNA]</scope>
    <source>
        <strain evidence="3 4">JP610</strain>
    </source>
</reference>
<feature type="transmembrane region" description="Helical" evidence="1">
    <location>
        <begin position="168"/>
        <end position="193"/>
    </location>
</feature>
<feature type="transmembrane region" description="Helical" evidence="1">
    <location>
        <begin position="133"/>
        <end position="156"/>
    </location>
</feature>
<gene>
    <name evidence="3" type="ORF">SARC_00848</name>
</gene>
<dbReference type="InterPro" id="IPR044926">
    <property type="entry name" value="RGS_subdomain_2"/>
</dbReference>
<feature type="transmembrane region" description="Helical" evidence="1">
    <location>
        <begin position="354"/>
        <end position="377"/>
    </location>
</feature>